<comment type="caution">
    <text evidence="1">The sequence shown here is derived from an EMBL/GenBank/DDBJ whole genome shotgun (WGS) entry which is preliminary data.</text>
</comment>
<gene>
    <name evidence="1" type="ORF">FHS57_002107</name>
</gene>
<dbReference type="CDD" id="cd00093">
    <property type="entry name" value="HTH_XRE"/>
    <property type="match status" value="1"/>
</dbReference>
<dbReference type="SUPFAM" id="SSF47413">
    <property type="entry name" value="lambda repressor-like DNA-binding domains"/>
    <property type="match status" value="1"/>
</dbReference>
<dbReference type="InterPro" id="IPR010982">
    <property type="entry name" value="Lambda_DNA-bd_dom_sf"/>
</dbReference>
<organism evidence="1 2">
    <name type="scientific">Runella defluvii</name>
    <dbReference type="NCBI Taxonomy" id="370973"/>
    <lineage>
        <taxon>Bacteria</taxon>
        <taxon>Pseudomonadati</taxon>
        <taxon>Bacteroidota</taxon>
        <taxon>Cytophagia</taxon>
        <taxon>Cytophagales</taxon>
        <taxon>Spirosomataceae</taxon>
        <taxon>Runella</taxon>
    </lineage>
</organism>
<dbReference type="InterPro" id="IPR001387">
    <property type="entry name" value="Cro/C1-type_HTH"/>
</dbReference>
<evidence type="ECO:0000313" key="1">
    <source>
        <dbReference type="EMBL" id="MBB3838102.1"/>
    </source>
</evidence>
<name>A0A7W5ZIW4_9BACT</name>
<dbReference type="GO" id="GO:0003677">
    <property type="term" value="F:DNA binding"/>
    <property type="evidence" value="ECO:0007669"/>
    <property type="project" value="InterPro"/>
</dbReference>
<proteinExistence type="predicted"/>
<evidence type="ECO:0000313" key="2">
    <source>
        <dbReference type="Proteomes" id="UP000541352"/>
    </source>
</evidence>
<protein>
    <submittedName>
        <fullName evidence="1">Plasmid maintenance system antidote protein VapI</fullName>
    </submittedName>
</protein>
<reference evidence="1 2" key="1">
    <citation type="submission" date="2020-08" db="EMBL/GenBank/DDBJ databases">
        <title>Genomic Encyclopedia of Type Strains, Phase IV (KMG-IV): sequencing the most valuable type-strain genomes for metagenomic binning, comparative biology and taxonomic classification.</title>
        <authorList>
            <person name="Goeker M."/>
        </authorList>
    </citation>
    <scope>NUCLEOTIDE SEQUENCE [LARGE SCALE GENOMIC DNA]</scope>
    <source>
        <strain evidence="1 2">DSM 17976</strain>
    </source>
</reference>
<sequence length="170" mass="20104">MNLDAIAPEEIVDGFMLPAKMTLEQKRQADQQLAVIRQKRLVEQSEQEKLYGQLLQLKIHIEDYIKQDTFDPKKGFAYFLQLYIELQHKKKIEVASELDIHKTKLSQLLSGRRAPSEDIFIRLEFHSNQFISARNWFRLSMKQQEYSIMTNSSLRNKEKKHVKGHLALEF</sequence>
<keyword evidence="2" id="KW-1185">Reference proteome</keyword>
<accession>A0A7W5ZIW4</accession>
<dbReference type="Proteomes" id="UP000541352">
    <property type="component" value="Unassembled WGS sequence"/>
</dbReference>
<dbReference type="AlphaFoldDB" id="A0A7W5ZIW4"/>
<dbReference type="EMBL" id="JACIBY010000004">
    <property type="protein sequence ID" value="MBB3838102.1"/>
    <property type="molecule type" value="Genomic_DNA"/>
</dbReference>
<dbReference type="RefSeq" id="WP_183973238.1">
    <property type="nucleotide sequence ID" value="NZ_JACIBY010000004.1"/>
</dbReference>
<dbReference type="Gene3D" id="1.10.260.40">
    <property type="entry name" value="lambda repressor-like DNA-binding domains"/>
    <property type="match status" value="1"/>
</dbReference>